<sequence length="218" mass="23866">MGSREKGSCAAVLSRTGKGELGQAFWRGRGGLVVGRAANTPAETRPFTVDFLLLLDLGFATHHDPPARFSPASPSSSSTFTEDVSRDSPPLVVVRLACSSPLFLLLGFLITHLSNRLLSNSPHIIHDLHPARLLLLFLTRLLPSPPLRRSLPVRIRRHDPRTPTRRVSSCVSKTRAYEYPSAKRGTIVRVLTRPLDGLGGPLTLFTHGGVREREEGGR</sequence>
<reference evidence="1 2" key="1">
    <citation type="journal article" date="2018" name="Elife">
        <title>Functional genomics of lipid metabolism in the oleaginous yeast Rhodosporidium toruloides.</title>
        <authorList>
            <person name="Coradetti S.T."/>
            <person name="Pinel D."/>
            <person name="Geiselman G."/>
            <person name="Ito M."/>
            <person name="Mondo S."/>
            <person name="Reilly M.C."/>
            <person name="Cheng Y.F."/>
            <person name="Bauer S."/>
            <person name="Grigoriev I."/>
            <person name="Gladden J.M."/>
            <person name="Simmons B.A."/>
            <person name="Brem R."/>
            <person name="Arkin A.P."/>
            <person name="Skerker J.M."/>
        </authorList>
    </citation>
    <scope>NUCLEOTIDE SEQUENCE [LARGE SCALE GENOMIC DNA]</scope>
    <source>
        <strain evidence="1 2">NBRC 0880</strain>
    </source>
</reference>
<comment type="caution">
    <text evidence="1">The sequence shown here is derived from an EMBL/GenBank/DDBJ whole genome shotgun (WGS) entry which is preliminary data.</text>
</comment>
<protein>
    <submittedName>
        <fullName evidence="1">Uncharacterized protein</fullName>
    </submittedName>
</protein>
<evidence type="ECO:0000313" key="2">
    <source>
        <dbReference type="Proteomes" id="UP000239560"/>
    </source>
</evidence>
<dbReference type="AlphaFoldDB" id="A0A2T0A176"/>
<accession>A0A2T0A176</accession>
<dbReference type="Proteomes" id="UP000239560">
    <property type="component" value="Unassembled WGS sequence"/>
</dbReference>
<gene>
    <name evidence="1" type="ORF">AAT19DRAFT_9874</name>
</gene>
<proteinExistence type="predicted"/>
<organism evidence="1 2">
    <name type="scientific">Rhodotorula toruloides</name>
    <name type="common">Yeast</name>
    <name type="synonym">Rhodosporidium toruloides</name>
    <dbReference type="NCBI Taxonomy" id="5286"/>
    <lineage>
        <taxon>Eukaryota</taxon>
        <taxon>Fungi</taxon>
        <taxon>Dikarya</taxon>
        <taxon>Basidiomycota</taxon>
        <taxon>Pucciniomycotina</taxon>
        <taxon>Microbotryomycetes</taxon>
        <taxon>Sporidiobolales</taxon>
        <taxon>Sporidiobolaceae</taxon>
        <taxon>Rhodotorula</taxon>
    </lineage>
</organism>
<name>A0A2T0A176_RHOTO</name>
<dbReference type="EMBL" id="LCTV02000011">
    <property type="protein sequence ID" value="PRQ71759.1"/>
    <property type="molecule type" value="Genomic_DNA"/>
</dbReference>
<evidence type="ECO:0000313" key="1">
    <source>
        <dbReference type="EMBL" id="PRQ71759.1"/>
    </source>
</evidence>